<feature type="domain" description="Integral membrane bound transporter" evidence="6">
    <location>
        <begin position="203"/>
        <end position="329"/>
    </location>
</feature>
<feature type="transmembrane region" description="Helical" evidence="5">
    <location>
        <begin position="190"/>
        <end position="209"/>
    </location>
</feature>
<organism evidence="7 8">
    <name type="scientific">Peredibacter starrii</name>
    <dbReference type="NCBI Taxonomy" id="28202"/>
    <lineage>
        <taxon>Bacteria</taxon>
        <taxon>Pseudomonadati</taxon>
        <taxon>Bdellovibrionota</taxon>
        <taxon>Bacteriovoracia</taxon>
        <taxon>Bacteriovoracales</taxon>
        <taxon>Bacteriovoracaceae</taxon>
        <taxon>Peredibacter</taxon>
    </lineage>
</organism>
<protein>
    <submittedName>
        <fullName evidence="7">FUSC family protein</fullName>
    </submittedName>
</protein>
<evidence type="ECO:0000256" key="4">
    <source>
        <dbReference type="ARBA" id="ARBA00023136"/>
    </source>
</evidence>
<dbReference type="EMBL" id="CP139487">
    <property type="protein sequence ID" value="WPU65111.1"/>
    <property type="molecule type" value="Genomic_DNA"/>
</dbReference>
<gene>
    <name evidence="7" type="ORF">SOO65_20650</name>
</gene>
<accession>A0AAX4HPE2</accession>
<dbReference type="AlphaFoldDB" id="A0AAX4HPE2"/>
<keyword evidence="8" id="KW-1185">Reference proteome</keyword>
<keyword evidence="4 5" id="KW-0472">Membrane</keyword>
<name>A0AAX4HPE2_9BACT</name>
<dbReference type="GO" id="GO:0016020">
    <property type="term" value="C:membrane"/>
    <property type="evidence" value="ECO:0007669"/>
    <property type="project" value="UniProtKB-SubCell"/>
</dbReference>
<keyword evidence="2 5" id="KW-0812">Transmembrane</keyword>
<keyword evidence="3 5" id="KW-1133">Transmembrane helix</keyword>
<feature type="transmembrane region" description="Helical" evidence="5">
    <location>
        <begin position="284"/>
        <end position="301"/>
    </location>
</feature>
<sequence length="341" mass="38098">MRIREHLSQSLKLAPAPSPWPRMILCALSVTPPLIIGYLRHDESSAIYGGLFAFTMILNDHFGPLGKRVLHLLTVFFFLACAFSFGLLISGHLPLIMVTLFIMAFILGKSKGLGLELERLLLTATFQLLTASQTPGLKEHFLKPVLYASFSLANYIICLMLVYLVMKHAPNFQRSKRQELLEAIKKKDTIRYALTLATISCLGLFISNYYALERGHWMVSTILIVMMPDKTQSYQRSFQRIFGTLLGGVMASVIIYFTDNPLIIISFSAIAAFLAPLGLIKNYWLGNTFIAAFILLFLDFGHPGSGVSDFDYAIVRLTDIVYGSIIGVIGTFIAHHKFTSK</sequence>
<evidence type="ECO:0000259" key="6">
    <source>
        <dbReference type="Pfam" id="PF13515"/>
    </source>
</evidence>
<dbReference type="Pfam" id="PF13515">
    <property type="entry name" value="FUSC_2"/>
    <property type="match status" value="1"/>
</dbReference>
<proteinExistence type="predicted"/>
<feature type="transmembrane region" description="Helical" evidence="5">
    <location>
        <begin position="313"/>
        <end position="334"/>
    </location>
</feature>
<dbReference type="InterPro" id="IPR049453">
    <property type="entry name" value="Memb_transporter_dom"/>
</dbReference>
<feature type="transmembrane region" description="Helical" evidence="5">
    <location>
        <begin position="238"/>
        <end position="256"/>
    </location>
</feature>
<feature type="transmembrane region" description="Helical" evidence="5">
    <location>
        <begin position="145"/>
        <end position="166"/>
    </location>
</feature>
<evidence type="ECO:0000256" key="5">
    <source>
        <dbReference type="SAM" id="Phobius"/>
    </source>
</evidence>
<evidence type="ECO:0000256" key="2">
    <source>
        <dbReference type="ARBA" id="ARBA00022692"/>
    </source>
</evidence>
<dbReference type="KEGG" id="psti:SOO65_20650"/>
<comment type="subcellular location">
    <subcellularLocation>
        <location evidence="1">Membrane</location>
        <topology evidence="1">Multi-pass membrane protein</topology>
    </subcellularLocation>
</comment>
<dbReference type="Proteomes" id="UP001324634">
    <property type="component" value="Chromosome"/>
</dbReference>
<feature type="transmembrane region" description="Helical" evidence="5">
    <location>
        <begin position="74"/>
        <end position="107"/>
    </location>
</feature>
<reference evidence="7 8" key="1">
    <citation type="submission" date="2023-11" db="EMBL/GenBank/DDBJ databases">
        <title>Peredibacter starrii A3.12.</title>
        <authorList>
            <person name="Mitchell R.J."/>
        </authorList>
    </citation>
    <scope>NUCLEOTIDE SEQUENCE [LARGE SCALE GENOMIC DNA]</scope>
    <source>
        <strain evidence="7 8">A3.12</strain>
    </source>
</reference>
<evidence type="ECO:0000313" key="8">
    <source>
        <dbReference type="Proteomes" id="UP001324634"/>
    </source>
</evidence>
<evidence type="ECO:0000256" key="1">
    <source>
        <dbReference type="ARBA" id="ARBA00004141"/>
    </source>
</evidence>
<evidence type="ECO:0000256" key="3">
    <source>
        <dbReference type="ARBA" id="ARBA00022989"/>
    </source>
</evidence>
<dbReference type="RefSeq" id="WP_321395163.1">
    <property type="nucleotide sequence ID" value="NZ_CP139487.1"/>
</dbReference>
<evidence type="ECO:0000313" key="7">
    <source>
        <dbReference type="EMBL" id="WPU65111.1"/>
    </source>
</evidence>
<feature type="transmembrane region" description="Helical" evidence="5">
    <location>
        <begin position="262"/>
        <end position="279"/>
    </location>
</feature>